<feature type="compositionally biased region" description="Polar residues" evidence="5">
    <location>
        <begin position="264"/>
        <end position="277"/>
    </location>
</feature>
<dbReference type="PANTHER" id="PTHR21576:SF160">
    <property type="entry name" value="NODULIN-LIKE DOMAIN-CONTAINING PROTEIN"/>
    <property type="match status" value="1"/>
</dbReference>
<name>A0AAN6JVZ9_9BASI</name>
<dbReference type="Proteomes" id="UP001176517">
    <property type="component" value="Unassembled WGS sequence"/>
</dbReference>
<dbReference type="Gene3D" id="1.20.1250.20">
    <property type="entry name" value="MFS general substrate transporter like domains"/>
    <property type="match status" value="2"/>
</dbReference>
<feature type="transmembrane region" description="Helical" evidence="6">
    <location>
        <begin position="229"/>
        <end position="251"/>
    </location>
</feature>
<dbReference type="SUPFAM" id="SSF103473">
    <property type="entry name" value="MFS general substrate transporter"/>
    <property type="match status" value="2"/>
</dbReference>
<feature type="transmembrane region" description="Helical" evidence="6">
    <location>
        <begin position="601"/>
        <end position="624"/>
    </location>
</feature>
<dbReference type="GO" id="GO:0000329">
    <property type="term" value="C:fungal-type vacuole membrane"/>
    <property type="evidence" value="ECO:0007669"/>
    <property type="project" value="TreeGrafter"/>
</dbReference>
<feature type="transmembrane region" description="Helical" evidence="6">
    <location>
        <begin position="665"/>
        <end position="687"/>
    </location>
</feature>
<dbReference type="GO" id="GO:0022857">
    <property type="term" value="F:transmembrane transporter activity"/>
    <property type="evidence" value="ECO:0007669"/>
    <property type="project" value="InterPro"/>
</dbReference>
<dbReference type="InterPro" id="IPR011701">
    <property type="entry name" value="MFS"/>
</dbReference>
<keyword evidence="3 6" id="KW-1133">Transmembrane helix</keyword>
<comment type="caution">
    <text evidence="8">The sequence shown here is derived from an EMBL/GenBank/DDBJ whole genome shotgun (WGS) entry which is preliminary data.</text>
</comment>
<evidence type="ECO:0000313" key="8">
    <source>
        <dbReference type="EMBL" id="KAK0546036.1"/>
    </source>
</evidence>
<evidence type="ECO:0000259" key="7">
    <source>
        <dbReference type="Pfam" id="PF23262"/>
    </source>
</evidence>
<evidence type="ECO:0000256" key="1">
    <source>
        <dbReference type="ARBA" id="ARBA00004141"/>
    </source>
</evidence>
<evidence type="ECO:0000256" key="6">
    <source>
        <dbReference type="SAM" id="Phobius"/>
    </source>
</evidence>
<keyword evidence="4 6" id="KW-0472">Membrane</keyword>
<feature type="region of interest" description="Disordered" evidence="5">
    <location>
        <begin position="1"/>
        <end position="47"/>
    </location>
</feature>
<dbReference type="AlphaFoldDB" id="A0AAN6JVZ9"/>
<accession>A0AAN6JVZ9</accession>
<feature type="domain" description="NFD4 C-terminal" evidence="7">
    <location>
        <begin position="629"/>
        <end position="732"/>
    </location>
</feature>
<sequence length="741" mass="77947">MSQNDPSSAPAPAPSSSGEDQPSPLPRTFPPRIRTRSRLSSTASNPYQQQLYAKAAEDAEKNPNLRRISLLGSFLVALSAGSNYAFSSWAPQMQESAHLSSTSLNVVGLAGNAGVYLSGPFVGRWVDKSGPGRPLIFGAILVAAGYASLSATYTGAWSLDSTFALASFNLLTGLGNSAAFAAAMNAQAKSWDGTKRGTATAFVLSGFGLSAFFYSTLSHSLFPGNTGDYLLLLAFGSAFFYILGYFIIAVLPPPDSPILRRTRSSLQRTNTSESGLQRDSEDLEAPTALNRTFSQSSSSRFAGTRRRSSSDIGARVWLNSDEVSSGGETEDEDEADGRAQERQGLLRNGAPAPAPGEDVESRAGVGGPSSTSGTNGDRRLTSNKPASSSVTANTGTVDITGWKLVKNTDFILLFCIMAAISGSGLLLINNCGTITRTLYDYNKRRKGDGEADLLDFILGYGTEADASALLSSSAPALAAPTLTSGAGVSVAASAAQSDVGRSWPELLHASLALFGASHKVAYSQPSKMLPPLGSHLFPRDEAISSALGSNLSKAALDEHALVQQLQAHQVSAISLGNAAGRILIGLLSDVVVNYTSPPMRVWLLTVVCMLALTSQTLAAIPNVITTVHRLIFVTSLTGLMYGTLFGIAPSLAFEWFGVKHFSQNWGIVSLSPVVAGNVFNLLFGRIFDSHVPADSPSHQCPYGEECYRSVFIVTTACCVVATVLSGVLIARRAGLPGQARL</sequence>
<dbReference type="PANTHER" id="PTHR21576">
    <property type="entry name" value="UNCHARACTERIZED NODULIN-LIKE PROTEIN"/>
    <property type="match status" value="1"/>
</dbReference>
<feature type="compositionally biased region" description="Polar residues" evidence="5">
    <location>
        <begin position="382"/>
        <end position="392"/>
    </location>
</feature>
<feature type="compositionally biased region" description="Polar residues" evidence="5">
    <location>
        <begin position="38"/>
        <end position="47"/>
    </location>
</feature>
<dbReference type="InterPro" id="IPR056555">
    <property type="entry name" value="NFD4_C"/>
</dbReference>
<feature type="transmembrane region" description="Helical" evidence="6">
    <location>
        <begin position="707"/>
        <end position="730"/>
    </location>
</feature>
<keyword evidence="9" id="KW-1185">Reference proteome</keyword>
<feature type="transmembrane region" description="Helical" evidence="6">
    <location>
        <begin position="198"/>
        <end position="217"/>
    </location>
</feature>
<keyword evidence="2 6" id="KW-0812">Transmembrane</keyword>
<protein>
    <recommendedName>
        <fullName evidence="7">NFD4 C-terminal domain-containing protein</fullName>
    </recommendedName>
</protein>
<proteinExistence type="predicted"/>
<evidence type="ECO:0000256" key="5">
    <source>
        <dbReference type="SAM" id="MobiDB-lite"/>
    </source>
</evidence>
<organism evidence="8 9">
    <name type="scientific">Tilletia horrida</name>
    <dbReference type="NCBI Taxonomy" id="155126"/>
    <lineage>
        <taxon>Eukaryota</taxon>
        <taxon>Fungi</taxon>
        <taxon>Dikarya</taxon>
        <taxon>Basidiomycota</taxon>
        <taxon>Ustilaginomycotina</taxon>
        <taxon>Exobasidiomycetes</taxon>
        <taxon>Tilletiales</taxon>
        <taxon>Tilletiaceae</taxon>
        <taxon>Tilletia</taxon>
    </lineage>
</organism>
<feature type="transmembrane region" description="Helical" evidence="6">
    <location>
        <begin position="410"/>
        <end position="428"/>
    </location>
</feature>
<reference evidence="8" key="1">
    <citation type="journal article" date="2023" name="PhytoFront">
        <title>Draft Genome Resources of Seven Strains of Tilletia horrida, Causal Agent of Kernel Smut of Rice.</title>
        <authorList>
            <person name="Khanal S."/>
            <person name="Antony Babu S."/>
            <person name="Zhou X.G."/>
        </authorList>
    </citation>
    <scope>NUCLEOTIDE SEQUENCE</scope>
    <source>
        <strain evidence="8">TX6</strain>
    </source>
</reference>
<feature type="transmembrane region" description="Helical" evidence="6">
    <location>
        <begin position="68"/>
        <end position="86"/>
    </location>
</feature>
<evidence type="ECO:0000256" key="4">
    <source>
        <dbReference type="ARBA" id="ARBA00023136"/>
    </source>
</evidence>
<gene>
    <name evidence="8" type="ORF">OC846_005422</name>
</gene>
<evidence type="ECO:0000313" key="9">
    <source>
        <dbReference type="Proteomes" id="UP001176517"/>
    </source>
</evidence>
<evidence type="ECO:0000256" key="3">
    <source>
        <dbReference type="ARBA" id="ARBA00022989"/>
    </source>
</evidence>
<feature type="transmembrane region" description="Helical" evidence="6">
    <location>
        <begin position="135"/>
        <end position="157"/>
    </location>
</feature>
<dbReference type="InterPro" id="IPR036259">
    <property type="entry name" value="MFS_trans_sf"/>
</dbReference>
<comment type="subcellular location">
    <subcellularLocation>
        <location evidence="1">Membrane</location>
        <topology evidence="1">Multi-pass membrane protein</topology>
    </subcellularLocation>
</comment>
<feature type="region of interest" description="Disordered" evidence="5">
    <location>
        <begin position="319"/>
        <end position="392"/>
    </location>
</feature>
<feature type="region of interest" description="Disordered" evidence="5">
    <location>
        <begin position="263"/>
        <end position="307"/>
    </location>
</feature>
<evidence type="ECO:0000256" key="2">
    <source>
        <dbReference type="ARBA" id="ARBA00022692"/>
    </source>
</evidence>
<dbReference type="Pfam" id="PF07690">
    <property type="entry name" value="MFS_1"/>
    <property type="match status" value="1"/>
</dbReference>
<feature type="transmembrane region" description="Helical" evidence="6">
    <location>
        <begin position="163"/>
        <end position="186"/>
    </location>
</feature>
<feature type="compositionally biased region" description="Polar residues" evidence="5">
    <location>
        <begin position="289"/>
        <end position="301"/>
    </location>
</feature>
<feature type="transmembrane region" description="Helical" evidence="6">
    <location>
        <begin position="630"/>
        <end position="653"/>
    </location>
</feature>
<feature type="transmembrane region" description="Helical" evidence="6">
    <location>
        <begin position="106"/>
        <end position="123"/>
    </location>
</feature>
<dbReference type="Pfam" id="PF23262">
    <property type="entry name" value="NFD4_C"/>
    <property type="match status" value="1"/>
</dbReference>
<feature type="compositionally biased region" description="Low complexity" evidence="5">
    <location>
        <begin position="1"/>
        <end position="17"/>
    </location>
</feature>
<dbReference type="EMBL" id="JAPDMZ010000207">
    <property type="protein sequence ID" value="KAK0546036.1"/>
    <property type="molecule type" value="Genomic_DNA"/>
</dbReference>